<proteinExistence type="predicted"/>
<dbReference type="Gene3D" id="3.40.30.10">
    <property type="entry name" value="Glutaredoxin"/>
    <property type="match status" value="1"/>
</dbReference>
<reference evidence="2 3" key="1">
    <citation type="journal article" date="2021" name="ISME J.">
        <title>Genomic evolution of the class Acidithiobacillia: deep-branching Proteobacteria living in extreme acidic conditions.</title>
        <authorList>
            <person name="Moya-Beltran A."/>
            <person name="Beard S."/>
            <person name="Rojas-Villalobos C."/>
            <person name="Issotta F."/>
            <person name="Gallardo Y."/>
            <person name="Ulloa R."/>
            <person name="Giaveno A."/>
            <person name="Degli Esposti M."/>
            <person name="Johnson D.B."/>
            <person name="Quatrini R."/>
        </authorList>
    </citation>
    <scope>NUCLEOTIDE SEQUENCE [LARGE SCALE GENOMIC DNA]</scope>
    <source>
        <strain evidence="2 3">ATCC 19703</strain>
    </source>
</reference>
<evidence type="ECO:0000256" key="1">
    <source>
        <dbReference type="SAM" id="SignalP"/>
    </source>
</evidence>
<feature type="chain" id="PRO_5046307841" evidence="1">
    <location>
        <begin position="28"/>
        <end position="243"/>
    </location>
</feature>
<protein>
    <submittedName>
        <fullName evidence="2">Disulfide bond formation protein DsbA</fullName>
    </submittedName>
</protein>
<name>A0ABS5ZRF4_9PROT</name>
<comment type="caution">
    <text evidence="2">The sequence shown here is derived from an EMBL/GenBank/DDBJ whole genome shotgun (WGS) entry which is preliminary data.</text>
</comment>
<dbReference type="RefSeq" id="WP_215863536.1">
    <property type="nucleotide sequence ID" value="NZ_JABELD010000051.1"/>
</dbReference>
<sequence length="243" mass="26687">MWKIKSRRKIGTIILSLGLLCATPAWAMDSLDGLGSSSDLGGAGMGMSGESADSMPHFQPYRTVHLPGMQSAVIEAMAYECPFCRALNGEILRWAQTLPGDVHFQQMPAAVGKAWIPMTRAFFTVEGYNPALLPRFDQAAFAEVQDRHSPYWSLDTYRIAAEDAGVPAKIFAIGIHLEPVKHMVFRDVKIMAKAKIRKTPSLIICGHYVLNPGDVQGNYSEFFQMANALVSRCITENKLGGHA</sequence>
<gene>
    <name evidence="2" type="ORF">HJG40_07135</name>
</gene>
<keyword evidence="1" id="KW-0732">Signal</keyword>
<organism evidence="2 3">
    <name type="scientific">Acidithiobacillus concretivorus</name>
    <dbReference type="NCBI Taxonomy" id="3063952"/>
    <lineage>
        <taxon>Bacteria</taxon>
        <taxon>Pseudomonadati</taxon>
        <taxon>Pseudomonadota</taxon>
        <taxon>Acidithiobacillia</taxon>
        <taxon>Acidithiobacillales</taxon>
        <taxon>Acidithiobacillaceae</taxon>
        <taxon>Acidithiobacillus</taxon>
    </lineage>
</organism>
<dbReference type="InterPro" id="IPR036249">
    <property type="entry name" value="Thioredoxin-like_sf"/>
</dbReference>
<evidence type="ECO:0000313" key="2">
    <source>
        <dbReference type="EMBL" id="MBU2738569.1"/>
    </source>
</evidence>
<evidence type="ECO:0000313" key="3">
    <source>
        <dbReference type="Proteomes" id="UP001197028"/>
    </source>
</evidence>
<dbReference type="EMBL" id="JABELD010000051">
    <property type="protein sequence ID" value="MBU2738569.1"/>
    <property type="molecule type" value="Genomic_DNA"/>
</dbReference>
<keyword evidence="3" id="KW-1185">Reference proteome</keyword>
<feature type="signal peptide" evidence="1">
    <location>
        <begin position="1"/>
        <end position="27"/>
    </location>
</feature>
<dbReference type="PANTHER" id="PTHR35891:SF2">
    <property type="entry name" value="THIOL:DISULFIDE INTERCHANGE PROTEIN DSBA"/>
    <property type="match status" value="1"/>
</dbReference>
<accession>A0ABS5ZRF4</accession>
<dbReference type="InterPro" id="IPR050824">
    <property type="entry name" value="Thiol_disulfide_DsbA"/>
</dbReference>
<dbReference type="Proteomes" id="UP001197028">
    <property type="component" value="Unassembled WGS sequence"/>
</dbReference>
<dbReference type="SUPFAM" id="SSF52833">
    <property type="entry name" value="Thioredoxin-like"/>
    <property type="match status" value="1"/>
</dbReference>
<dbReference type="PANTHER" id="PTHR35891">
    <property type="entry name" value="THIOL:DISULFIDE INTERCHANGE PROTEIN DSBA"/>
    <property type="match status" value="1"/>
</dbReference>